<gene>
    <name evidence="2" type="ORF">mvi_62630</name>
</gene>
<proteinExistence type="predicted"/>
<dbReference type="RefSeq" id="WP_207183992.1">
    <property type="nucleotide sequence ID" value="NZ_AP024147.1"/>
</dbReference>
<dbReference type="SUPFAM" id="SSF52540">
    <property type="entry name" value="P-loop containing nucleoside triphosphate hydrolases"/>
    <property type="match status" value="1"/>
</dbReference>
<name>A0A8H8X0U2_9HYPH</name>
<dbReference type="KEGG" id="mind:mvi_62630"/>
<dbReference type="PANTHER" id="PTHR13696:SF96">
    <property type="entry name" value="COBQ_COBB_MIND_PARA NUCLEOTIDE BINDING DOMAIN-CONTAINING PROTEIN"/>
    <property type="match status" value="1"/>
</dbReference>
<dbReference type="PANTHER" id="PTHR13696">
    <property type="entry name" value="P-LOOP CONTAINING NUCLEOSIDE TRIPHOSPHATE HYDROLASE"/>
    <property type="match status" value="1"/>
</dbReference>
<organism evidence="2 3">
    <name type="scientific">Methylobacterium indicum</name>
    <dbReference type="NCBI Taxonomy" id="1775910"/>
    <lineage>
        <taxon>Bacteria</taxon>
        <taxon>Pseudomonadati</taxon>
        <taxon>Pseudomonadota</taxon>
        <taxon>Alphaproteobacteria</taxon>
        <taxon>Hyphomicrobiales</taxon>
        <taxon>Methylobacteriaceae</taxon>
        <taxon>Methylobacterium</taxon>
    </lineage>
</organism>
<dbReference type="AlphaFoldDB" id="A0A8H8X0U2"/>
<evidence type="ECO:0000313" key="2">
    <source>
        <dbReference type="EMBL" id="BCM87802.1"/>
    </source>
</evidence>
<dbReference type="Proteomes" id="UP000663508">
    <property type="component" value="Plasmid pVL1_2"/>
</dbReference>
<dbReference type="Gene3D" id="3.40.50.300">
    <property type="entry name" value="P-loop containing nucleotide triphosphate hydrolases"/>
    <property type="match status" value="1"/>
</dbReference>
<keyword evidence="2" id="KW-0614">Plasmid</keyword>
<evidence type="ECO:0000313" key="3">
    <source>
        <dbReference type="Proteomes" id="UP000663508"/>
    </source>
</evidence>
<accession>A0A8H8X0U2</accession>
<dbReference type="EMBL" id="AP024147">
    <property type="protein sequence ID" value="BCM87802.1"/>
    <property type="molecule type" value="Genomic_DNA"/>
</dbReference>
<dbReference type="CDD" id="cd02042">
    <property type="entry name" value="ParAB_family"/>
    <property type="match status" value="1"/>
</dbReference>
<geneLocation type="plasmid" evidence="2 3">
    <name>pVL1_2</name>
</geneLocation>
<dbReference type="InterPro" id="IPR002586">
    <property type="entry name" value="CobQ/CobB/MinD/ParA_Nub-bd_dom"/>
</dbReference>
<evidence type="ECO:0000259" key="1">
    <source>
        <dbReference type="Pfam" id="PF01656"/>
    </source>
</evidence>
<reference evidence="2" key="1">
    <citation type="submission" date="2020-11" db="EMBL/GenBank/DDBJ databases">
        <title>Complete genome sequence of a novel pathogenic Methylobacterium strain isolated from rice in Vietnam.</title>
        <authorList>
            <person name="Lai K."/>
            <person name="Okazaki S."/>
            <person name="Higashi K."/>
            <person name="Mori H."/>
            <person name="Toyoda A."/>
            <person name="Kurokawa K."/>
        </authorList>
    </citation>
    <scope>NUCLEOTIDE SEQUENCE</scope>
    <source>
        <strain evidence="2">VL1</strain>
        <plasmid evidence="2">pVL1_2</plasmid>
    </source>
</reference>
<feature type="domain" description="CobQ/CobB/MinD/ParA nucleotide binding" evidence="1">
    <location>
        <begin position="4"/>
        <end position="179"/>
    </location>
</feature>
<dbReference type="InterPro" id="IPR050678">
    <property type="entry name" value="DNA_Partitioning_ATPase"/>
</dbReference>
<protein>
    <recommendedName>
        <fullName evidence="1">CobQ/CobB/MinD/ParA nucleotide binding domain-containing protein</fullName>
    </recommendedName>
</protein>
<sequence length="213" mass="22992">MEIIVVASQKGGSGKTTTTRSLAVLAQKTLGPTVIIDLDPQGSLTAWWNRREDQQPALVAFDIAEFAERMGQLEAAGIEYVFVDTPPSVHPEILDVMRKATMIVVPVRPSPDDLDAVRDTLAMIEAAGAPFVFVLTQAKHRTRLQLSAVQALAQHGKLAPTVIHDRTDFPTTAISGQTVNEQEAASPSGREVQDVLEYVVTQCRKYGSATATA</sequence>
<dbReference type="PIRSF" id="PIRSF009320">
    <property type="entry name" value="Nuc_binding_HP_1000"/>
    <property type="match status" value="1"/>
</dbReference>
<dbReference type="Pfam" id="PF01656">
    <property type="entry name" value="CbiA"/>
    <property type="match status" value="1"/>
</dbReference>
<dbReference type="InterPro" id="IPR027417">
    <property type="entry name" value="P-loop_NTPase"/>
</dbReference>